<dbReference type="EMBL" id="CP036313">
    <property type="protein sequence ID" value="QBH13735.1"/>
    <property type="molecule type" value="Genomic_DNA"/>
</dbReference>
<dbReference type="PANTHER" id="PTHR43852">
    <property type="entry name" value="NUCLEOTIDYLTRANSFERASE"/>
    <property type="match status" value="1"/>
</dbReference>
<evidence type="ECO:0000313" key="2">
    <source>
        <dbReference type="EMBL" id="QBH13735.1"/>
    </source>
</evidence>
<dbReference type="NCBIfam" id="NF047752">
    <property type="entry name" value="MntA_antitoxin"/>
    <property type="match status" value="1"/>
</dbReference>
<evidence type="ECO:0000313" key="4">
    <source>
        <dbReference type="Proteomes" id="UP000248798"/>
    </source>
</evidence>
<dbReference type="InterPro" id="IPR041633">
    <property type="entry name" value="Polbeta"/>
</dbReference>
<dbReference type="SUPFAM" id="SSF81301">
    <property type="entry name" value="Nucleotidyltransferase"/>
    <property type="match status" value="1"/>
</dbReference>
<dbReference type="CDD" id="cd05403">
    <property type="entry name" value="NT_KNTase_like"/>
    <property type="match status" value="1"/>
</dbReference>
<dbReference type="OrthoDB" id="5334523at2"/>
<reference evidence="3 4" key="1">
    <citation type="submission" date="2018-06" db="EMBL/GenBank/DDBJ databases">
        <title>Complete Genome Sequence of Desulfobacter hydrogenophilus (DSM3380).</title>
        <authorList>
            <person name="Marietou A."/>
            <person name="Schreiber L."/>
            <person name="Marshall I."/>
            <person name="Jorgensen B."/>
        </authorList>
    </citation>
    <scope>NUCLEOTIDE SEQUENCE [LARGE SCALE GENOMIC DNA]</scope>
    <source>
        <strain evidence="3 4">DSM 3380</strain>
    </source>
</reference>
<organism evidence="3 4">
    <name type="scientific">Desulfobacter hydrogenophilus</name>
    <dbReference type="NCBI Taxonomy" id="2291"/>
    <lineage>
        <taxon>Bacteria</taxon>
        <taxon>Pseudomonadati</taxon>
        <taxon>Thermodesulfobacteriota</taxon>
        <taxon>Desulfobacteria</taxon>
        <taxon>Desulfobacterales</taxon>
        <taxon>Desulfobacteraceae</taxon>
        <taxon>Desulfobacter</taxon>
    </lineage>
</organism>
<dbReference type="Proteomes" id="UP000293902">
    <property type="component" value="Chromosome"/>
</dbReference>
<protein>
    <submittedName>
        <fullName evidence="2">Nucleotidyltransferase domain-containing protein</fullName>
    </submittedName>
</protein>
<feature type="domain" description="Polymerase beta nucleotidyltransferase" evidence="1">
    <location>
        <begin position="10"/>
        <end position="105"/>
    </location>
</feature>
<keyword evidence="5" id="KW-1185">Reference proteome</keyword>
<sequence length="132" mass="15795">MTEDKKMIENLKKIFHELQHYFIFVYLFGSLARKDHTESSDLDIAVYVEENIKQDYFDIKSELYLQLSRALKINRIDIVVMNQCQNLMLLNNIITHGQLIYEKDQSARIEYEQKISHNAIDFKHQRKRVMGV</sequence>
<dbReference type="Pfam" id="PF18765">
    <property type="entry name" value="Polbeta"/>
    <property type="match status" value="1"/>
</dbReference>
<gene>
    <name evidence="3" type="ORF">DO021_12125</name>
    <name evidence="2" type="ORF">EYB58_12875</name>
</gene>
<dbReference type="AlphaFoldDB" id="A0A328FD58"/>
<accession>A0A328FD58</accession>
<evidence type="ECO:0000259" key="1">
    <source>
        <dbReference type="Pfam" id="PF18765"/>
    </source>
</evidence>
<reference evidence="2 5" key="2">
    <citation type="submission" date="2019-02" db="EMBL/GenBank/DDBJ databases">
        <title>Complete genome sequence of Desulfobacter hydrogenophilus AcRS1.</title>
        <authorList>
            <person name="Marietou A."/>
            <person name="Lund M.B."/>
            <person name="Marshall I.P.G."/>
            <person name="Schreiber L."/>
            <person name="Jorgensen B."/>
        </authorList>
    </citation>
    <scope>NUCLEOTIDE SEQUENCE [LARGE SCALE GENOMIC DNA]</scope>
    <source>
        <strain evidence="2 5">AcRS1</strain>
    </source>
</reference>
<dbReference type="RefSeq" id="WP_111957011.1">
    <property type="nucleotide sequence ID" value="NZ_CP036313.1"/>
</dbReference>
<dbReference type="PANTHER" id="PTHR43852:SF3">
    <property type="entry name" value="NUCLEOTIDYLTRANSFERASE"/>
    <property type="match status" value="1"/>
</dbReference>
<dbReference type="Gene3D" id="3.30.460.10">
    <property type="entry name" value="Beta Polymerase, domain 2"/>
    <property type="match status" value="1"/>
</dbReference>
<evidence type="ECO:0000313" key="3">
    <source>
        <dbReference type="EMBL" id="RAM01680.1"/>
    </source>
</evidence>
<dbReference type="Proteomes" id="UP000248798">
    <property type="component" value="Unassembled WGS sequence"/>
</dbReference>
<evidence type="ECO:0000313" key="5">
    <source>
        <dbReference type="Proteomes" id="UP000293902"/>
    </source>
</evidence>
<dbReference type="InterPro" id="IPR052930">
    <property type="entry name" value="TA_antitoxin_MntA"/>
</dbReference>
<dbReference type="InterPro" id="IPR043519">
    <property type="entry name" value="NT_sf"/>
</dbReference>
<proteinExistence type="predicted"/>
<name>A0A328FD58_9BACT</name>
<dbReference type="EMBL" id="QLNI01000023">
    <property type="protein sequence ID" value="RAM01680.1"/>
    <property type="molecule type" value="Genomic_DNA"/>
</dbReference>